<dbReference type="SUPFAM" id="SSF52540">
    <property type="entry name" value="P-loop containing nucleoside triphosphate hydrolases"/>
    <property type="match status" value="1"/>
</dbReference>
<dbReference type="OrthoDB" id="9791546at2"/>
<feature type="domain" description="ABC transporter" evidence="3">
    <location>
        <begin position="3"/>
        <end position="227"/>
    </location>
</feature>
<dbReference type="GO" id="GO:0022857">
    <property type="term" value="F:transmembrane transporter activity"/>
    <property type="evidence" value="ECO:0007669"/>
    <property type="project" value="TreeGrafter"/>
</dbReference>
<dbReference type="GO" id="GO:0016887">
    <property type="term" value="F:ATP hydrolysis activity"/>
    <property type="evidence" value="ECO:0007669"/>
    <property type="project" value="InterPro"/>
</dbReference>
<evidence type="ECO:0000259" key="3">
    <source>
        <dbReference type="PROSITE" id="PS50893"/>
    </source>
</evidence>
<dbReference type="AlphaFoldDB" id="A0A2V2YY98"/>
<dbReference type="Proteomes" id="UP000246635">
    <property type="component" value="Unassembled WGS sequence"/>
</dbReference>
<keyword evidence="4" id="KW-0449">Lipoprotein</keyword>
<dbReference type="InterPro" id="IPR003439">
    <property type="entry name" value="ABC_transporter-like_ATP-bd"/>
</dbReference>
<organism evidence="4 5">
    <name type="scientific">Paenibacillus cellulosilyticus</name>
    <dbReference type="NCBI Taxonomy" id="375489"/>
    <lineage>
        <taxon>Bacteria</taxon>
        <taxon>Bacillati</taxon>
        <taxon>Bacillota</taxon>
        <taxon>Bacilli</taxon>
        <taxon>Bacillales</taxon>
        <taxon>Paenibacillaceae</taxon>
        <taxon>Paenibacillus</taxon>
    </lineage>
</organism>
<gene>
    <name evidence="4" type="ORF">DFQ01_102135</name>
</gene>
<dbReference type="PROSITE" id="PS50893">
    <property type="entry name" value="ABC_TRANSPORTER_2"/>
    <property type="match status" value="1"/>
</dbReference>
<dbReference type="GO" id="GO:0005524">
    <property type="term" value="F:ATP binding"/>
    <property type="evidence" value="ECO:0007669"/>
    <property type="project" value="UniProtKB-KW"/>
</dbReference>
<keyword evidence="2 4" id="KW-0067">ATP-binding</keyword>
<keyword evidence="5" id="KW-1185">Reference proteome</keyword>
<dbReference type="GO" id="GO:0005886">
    <property type="term" value="C:plasma membrane"/>
    <property type="evidence" value="ECO:0007669"/>
    <property type="project" value="TreeGrafter"/>
</dbReference>
<evidence type="ECO:0000313" key="5">
    <source>
        <dbReference type="Proteomes" id="UP000246635"/>
    </source>
</evidence>
<dbReference type="InterPro" id="IPR015854">
    <property type="entry name" value="ABC_transpr_LolD-like"/>
</dbReference>
<accession>A0A2V2YY98</accession>
<dbReference type="PROSITE" id="PS00211">
    <property type="entry name" value="ABC_TRANSPORTER_1"/>
    <property type="match status" value="1"/>
</dbReference>
<proteinExistence type="predicted"/>
<keyword evidence="1" id="KW-0547">Nucleotide-binding</keyword>
<dbReference type="PANTHER" id="PTHR24220">
    <property type="entry name" value="IMPORT ATP-BINDING PROTEIN"/>
    <property type="match status" value="1"/>
</dbReference>
<protein>
    <submittedName>
        <fullName evidence="4">Putative ABC transport system ATP-binding protein/lipoprotein-releasing system ATP-binding protein</fullName>
    </submittedName>
</protein>
<evidence type="ECO:0000313" key="4">
    <source>
        <dbReference type="EMBL" id="PWW07243.1"/>
    </source>
</evidence>
<sequence length="227" mass="25031">MSLTLINVKKQYNNVLLFDHVSLKANPGEIIALKGKSGTGKSTLLNIIAGLEKPSSGEILLNELSFSEKSVHELSRVRREYIGYISQHTPLIPKLTVLDNITIPLHFIKKSEVNKEIMARIDEYAALLEIKNLYDNKIEQLSGGEQQRVGIIRALLHNPNLVVADEPTASLDDETSALVFECFNHLKSKGAIILLSTHHAAIAAKCDSIYLLTPDGLVLESPEISDL</sequence>
<evidence type="ECO:0000256" key="2">
    <source>
        <dbReference type="ARBA" id="ARBA00022840"/>
    </source>
</evidence>
<dbReference type="Pfam" id="PF00005">
    <property type="entry name" value="ABC_tran"/>
    <property type="match status" value="1"/>
</dbReference>
<dbReference type="Gene3D" id="3.40.50.300">
    <property type="entry name" value="P-loop containing nucleotide triphosphate hydrolases"/>
    <property type="match status" value="1"/>
</dbReference>
<dbReference type="EMBL" id="QGTQ01000002">
    <property type="protein sequence ID" value="PWW07243.1"/>
    <property type="molecule type" value="Genomic_DNA"/>
</dbReference>
<comment type="caution">
    <text evidence="4">The sequence shown here is derived from an EMBL/GenBank/DDBJ whole genome shotgun (WGS) entry which is preliminary data.</text>
</comment>
<dbReference type="RefSeq" id="WP_110042503.1">
    <property type="nucleotide sequence ID" value="NZ_CP054612.1"/>
</dbReference>
<dbReference type="InterPro" id="IPR003593">
    <property type="entry name" value="AAA+_ATPase"/>
</dbReference>
<evidence type="ECO:0000256" key="1">
    <source>
        <dbReference type="ARBA" id="ARBA00022741"/>
    </source>
</evidence>
<dbReference type="InterPro" id="IPR027417">
    <property type="entry name" value="P-loop_NTPase"/>
</dbReference>
<dbReference type="InterPro" id="IPR017871">
    <property type="entry name" value="ABC_transporter-like_CS"/>
</dbReference>
<name>A0A2V2YY98_9BACL</name>
<reference evidence="4 5" key="1">
    <citation type="submission" date="2018-05" db="EMBL/GenBank/DDBJ databases">
        <title>Genomic Encyclopedia of Type Strains, Phase III (KMG-III): the genomes of soil and plant-associated and newly described type strains.</title>
        <authorList>
            <person name="Whitman W."/>
        </authorList>
    </citation>
    <scope>NUCLEOTIDE SEQUENCE [LARGE SCALE GENOMIC DNA]</scope>
    <source>
        <strain evidence="4 5">CECT 5696</strain>
    </source>
</reference>
<dbReference type="PANTHER" id="PTHR24220:SF692">
    <property type="entry name" value="ABC TRANSPORTER DOMAIN-CONTAINING PROTEIN"/>
    <property type="match status" value="1"/>
</dbReference>
<dbReference type="SMART" id="SM00382">
    <property type="entry name" value="AAA"/>
    <property type="match status" value="1"/>
</dbReference>